<reference evidence="3 4" key="1">
    <citation type="journal article" date="2023" name="Limnol Oceanogr Lett">
        <title>Environmental adaptations by the intertidal Antarctic cyanobacterium Halotia branconii CENA392 as revealed using long-read genome sequencing.</title>
        <authorList>
            <person name="Dextro R.B."/>
            <person name="Delbaje E."/>
            <person name="Freitas P.N.N."/>
            <person name="Geraldes V."/>
            <person name="Pinto E."/>
            <person name="Long P.F."/>
            <person name="Fiore M.F."/>
        </authorList>
    </citation>
    <scope>NUCLEOTIDE SEQUENCE [LARGE SCALE GENOMIC DNA]</scope>
    <source>
        <strain evidence="3 4">CENA392</strain>
    </source>
</reference>
<feature type="domain" description="Glycosyl transferase family 1" evidence="2">
    <location>
        <begin position="223"/>
        <end position="371"/>
    </location>
</feature>
<dbReference type="Gene3D" id="3.40.50.2000">
    <property type="entry name" value="Glycogen Phosphorylase B"/>
    <property type="match status" value="1"/>
</dbReference>
<keyword evidence="4" id="KW-1185">Reference proteome</keyword>
<sequence length="397" mass="45263">MKQVAIVVQRSHKSIVGGSEALAWQYANLLNDEFKVDIITTTALDYATWANELPPGCETQQGINIYRFPVSIGRSNYWHNLHERLVKEFQKYQYRRITNSQTIPWNIALQEEFIRRQGPYSLPLLSFLKQRWSDYQSIIFATYLYPTTYFGILQVPSSKVLLIPTLHDEPAAYLSAYKYMACRARLLIWVTNAEKVLGESLWGELPGKVVSMSVDTTPYSPYKTKYPYILYSGRIDSRKGCNDLINFFIQFKKDISSTLRLILTGKNEIEIPNHPDIDFKGFVSSEEKFKLMAGASIFVMPSPYESFSIVTLEAMAQCTPVLVNGLCQVLVEHVERSGGGKIYHNYDEFSAAIQTIMADQNQRVVMGNLARDYVVSNDALNNIKSQLIEIVNSCCDE</sequence>
<gene>
    <name evidence="3" type="ORF">QI031_27755</name>
</gene>
<keyword evidence="1 3" id="KW-0808">Transferase</keyword>
<evidence type="ECO:0000313" key="3">
    <source>
        <dbReference type="EMBL" id="WGV25485.1"/>
    </source>
</evidence>
<organism evidence="3 4">
    <name type="scientific">Halotia branconii CENA392</name>
    <dbReference type="NCBI Taxonomy" id="1539056"/>
    <lineage>
        <taxon>Bacteria</taxon>
        <taxon>Bacillati</taxon>
        <taxon>Cyanobacteriota</taxon>
        <taxon>Cyanophyceae</taxon>
        <taxon>Nostocales</taxon>
        <taxon>Nodulariaceae</taxon>
        <taxon>Halotia</taxon>
    </lineage>
</organism>
<protein>
    <submittedName>
        <fullName evidence="3">Glycosyltransferase</fullName>
        <ecNumber evidence="3">2.4.-.-</ecNumber>
    </submittedName>
</protein>
<dbReference type="AlphaFoldDB" id="A0AAJ6P986"/>
<proteinExistence type="predicted"/>
<dbReference type="CDD" id="cd03801">
    <property type="entry name" value="GT4_PimA-like"/>
    <property type="match status" value="1"/>
</dbReference>
<dbReference type="PANTHER" id="PTHR46401:SF2">
    <property type="entry name" value="GLYCOSYLTRANSFERASE WBBK-RELATED"/>
    <property type="match status" value="1"/>
</dbReference>
<dbReference type="GO" id="GO:0016757">
    <property type="term" value="F:glycosyltransferase activity"/>
    <property type="evidence" value="ECO:0007669"/>
    <property type="project" value="UniProtKB-KW"/>
</dbReference>
<keyword evidence="3" id="KW-0328">Glycosyltransferase</keyword>
<dbReference type="Pfam" id="PF00534">
    <property type="entry name" value="Glycos_transf_1"/>
    <property type="match status" value="1"/>
</dbReference>
<name>A0AAJ6P986_9CYAN</name>
<dbReference type="PANTHER" id="PTHR46401">
    <property type="entry name" value="GLYCOSYLTRANSFERASE WBBK-RELATED"/>
    <property type="match status" value="1"/>
</dbReference>
<evidence type="ECO:0000256" key="1">
    <source>
        <dbReference type="ARBA" id="ARBA00022679"/>
    </source>
</evidence>
<dbReference type="InterPro" id="IPR001296">
    <property type="entry name" value="Glyco_trans_1"/>
</dbReference>
<dbReference type="EC" id="2.4.-.-" evidence="3"/>
<dbReference type="RefSeq" id="WP_281482785.1">
    <property type="nucleotide sequence ID" value="NZ_CP124543.1"/>
</dbReference>
<dbReference type="EMBL" id="CP124543">
    <property type="protein sequence ID" value="WGV25485.1"/>
    <property type="molecule type" value="Genomic_DNA"/>
</dbReference>
<dbReference type="Proteomes" id="UP001223520">
    <property type="component" value="Chromosome"/>
</dbReference>
<evidence type="ECO:0000313" key="4">
    <source>
        <dbReference type="Proteomes" id="UP001223520"/>
    </source>
</evidence>
<dbReference type="KEGG" id="hbq:QI031_27755"/>
<dbReference type="SUPFAM" id="SSF53756">
    <property type="entry name" value="UDP-Glycosyltransferase/glycogen phosphorylase"/>
    <property type="match status" value="1"/>
</dbReference>
<accession>A0AAJ6P986</accession>
<evidence type="ECO:0000259" key="2">
    <source>
        <dbReference type="Pfam" id="PF00534"/>
    </source>
</evidence>